<keyword evidence="4" id="KW-1185">Reference proteome</keyword>
<evidence type="ECO:0000256" key="1">
    <source>
        <dbReference type="SAM" id="MobiDB-lite"/>
    </source>
</evidence>
<protein>
    <recommendedName>
        <fullName evidence="2">DUF4939 domain-containing protein</fullName>
    </recommendedName>
</protein>
<feature type="region of interest" description="Disordered" evidence="1">
    <location>
        <begin position="1"/>
        <end position="21"/>
    </location>
</feature>
<dbReference type="EMBL" id="AVOT02010563">
    <property type="protein sequence ID" value="MBW0490395.1"/>
    <property type="molecule type" value="Genomic_DNA"/>
</dbReference>
<gene>
    <name evidence="3" type="ORF">O181_030110</name>
</gene>
<dbReference type="Pfam" id="PF16297">
    <property type="entry name" value="DUF4939"/>
    <property type="match status" value="1"/>
</dbReference>
<proteinExistence type="predicted"/>
<organism evidence="3 4">
    <name type="scientific">Austropuccinia psidii MF-1</name>
    <dbReference type="NCBI Taxonomy" id="1389203"/>
    <lineage>
        <taxon>Eukaryota</taxon>
        <taxon>Fungi</taxon>
        <taxon>Dikarya</taxon>
        <taxon>Basidiomycota</taxon>
        <taxon>Pucciniomycotina</taxon>
        <taxon>Pucciniomycetes</taxon>
        <taxon>Pucciniales</taxon>
        <taxon>Sphaerophragmiaceae</taxon>
        <taxon>Austropuccinia</taxon>
    </lineage>
</organism>
<evidence type="ECO:0000259" key="2">
    <source>
        <dbReference type="Pfam" id="PF16297"/>
    </source>
</evidence>
<dbReference type="AlphaFoldDB" id="A0A9Q3CVN1"/>
<reference evidence="3" key="1">
    <citation type="submission" date="2021-03" db="EMBL/GenBank/DDBJ databases">
        <title>Draft genome sequence of rust myrtle Austropuccinia psidii MF-1, a brazilian biotype.</title>
        <authorList>
            <person name="Quecine M.C."/>
            <person name="Pachon D.M.R."/>
            <person name="Bonatelli M.L."/>
            <person name="Correr F.H."/>
            <person name="Franceschini L.M."/>
            <person name="Leite T.F."/>
            <person name="Margarido G.R.A."/>
            <person name="Almeida C.A."/>
            <person name="Ferrarezi J.A."/>
            <person name="Labate C.A."/>
        </authorList>
    </citation>
    <scope>NUCLEOTIDE SEQUENCE</scope>
    <source>
        <strain evidence="3">MF-1</strain>
    </source>
</reference>
<dbReference type="Proteomes" id="UP000765509">
    <property type="component" value="Unassembled WGS sequence"/>
</dbReference>
<dbReference type="OrthoDB" id="2514346at2759"/>
<sequence>MGQLTKEVAPRDSSRAQAFKTPSMKAPDSFEGTKAYKFRGFVQSCKLIFHNDQENFFSDRKKVLYLTSFLTGRAEKWIEPYLSNLSNEDPSYLLNNWKLFETQLFTLFGDPNEVRKAEQELENLRMKESGQASFFGWDFFIIDSPKGEGLILGYNFLYHFNPIIDWKNRLISNDSNHKDSSGIISSISNDFAPSVNSVSLVGELKTPYRPSSVHIPSIMTSQSLLSSIDEVLKEIKDVGEYGSISSLHLFQGDMDLLPLSFNSSLEEK</sequence>
<accession>A0A9Q3CVN1</accession>
<dbReference type="Gene3D" id="2.40.70.10">
    <property type="entry name" value="Acid Proteases"/>
    <property type="match status" value="1"/>
</dbReference>
<comment type="caution">
    <text evidence="3">The sequence shown here is derived from an EMBL/GenBank/DDBJ whole genome shotgun (WGS) entry which is preliminary data.</text>
</comment>
<dbReference type="InterPro" id="IPR032549">
    <property type="entry name" value="DUF4939"/>
</dbReference>
<name>A0A9Q3CVN1_9BASI</name>
<dbReference type="InterPro" id="IPR021109">
    <property type="entry name" value="Peptidase_aspartic_dom_sf"/>
</dbReference>
<evidence type="ECO:0000313" key="3">
    <source>
        <dbReference type="EMBL" id="MBW0490395.1"/>
    </source>
</evidence>
<evidence type="ECO:0000313" key="4">
    <source>
        <dbReference type="Proteomes" id="UP000765509"/>
    </source>
</evidence>
<feature type="domain" description="DUF4939" evidence="2">
    <location>
        <begin position="3"/>
        <end position="109"/>
    </location>
</feature>